<dbReference type="Gene3D" id="3.40.50.300">
    <property type="entry name" value="P-loop containing nucleotide triphosphate hydrolases"/>
    <property type="match status" value="2"/>
</dbReference>
<protein>
    <recommendedName>
        <fullName evidence="15">UvrABC system protein A</fullName>
    </recommendedName>
    <alternativeName>
        <fullName evidence="16">Excinuclease ABC subunit A</fullName>
    </alternativeName>
</protein>
<evidence type="ECO:0000259" key="18">
    <source>
        <dbReference type="PROSITE" id="PS50893"/>
    </source>
</evidence>
<keyword evidence="5" id="KW-0547">Nucleotide-binding</keyword>
<dbReference type="Pfam" id="PF17760">
    <property type="entry name" value="UvrA_inter"/>
    <property type="match status" value="1"/>
</dbReference>
<evidence type="ECO:0000256" key="17">
    <source>
        <dbReference type="SAM" id="MobiDB-lite"/>
    </source>
</evidence>
<evidence type="ECO:0000256" key="2">
    <source>
        <dbReference type="ARBA" id="ARBA00022490"/>
    </source>
</evidence>
<comment type="subcellular location">
    <subcellularLocation>
        <location evidence="1">Cytoplasm</location>
    </subcellularLocation>
</comment>
<dbReference type="InterPro" id="IPR017871">
    <property type="entry name" value="ABC_transporter-like_CS"/>
</dbReference>
<dbReference type="InterPro" id="IPR041102">
    <property type="entry name" value="UvrA_inter"/>
</dbReference>
<dbReference type="Gene3D" id="1.10.8.280">
    <property type="entry name" value="ABC transporter ATPase domain-like"/>
    <property type="match status" value="1"/>
</dbReference>
<keyword evidence="11" id="KW-0267">Excision nuclease</keyword>
<reference evidence="20" key="1">
    <citation type="submission" date="2017-06" db="EMBL/GenBank/DDBJ databases">
        <title>Capnocytophaga spp. assemblies.</title>
        <authorList>
            <person name="Gulvik C.A."/>
        </authorList>
    </citation>
    <scope>NUCLEOTIDE SEQUENCE [LARGE SCALE GENOMIC DNA]</scope>
    <source>
        <strain evidence="20">H2177</strain>
    </source>
</reference>
<dbReference type="GO" id="GO:0003677">
    <property type="term" value="F:DNA binding"/>
    <property type="evidence" value="ECO:0007669"/>
    <property type="project" value="UniProtKB-KW"/>
</dbReference>
<evidence type="ECO:0000256" key="5">
    <source>
        <dbReference type="ARBA" id="ARBA00022741"/>
    </source>
</evidence>
<dbReference type="EMBL" id="CP022387">
    <property type="protein sequence ID" value="ATA88453.1"/>
    <property type="molecule type" value="Genomic_DNA"/>
</dbReference>
<dbReference type="GO" id="GO:0004518">
    <property type="term" value="F:nuclease activity"/>
    <property type="evidence" value="ECO:0007669"/>
    <property type="project" value="UniProtKB-KW"/>
</dbReference>
<keyword evidence="6" id="KW-0227">DNA damage</keyword>
<evidence type="ECO:0000256" key="3">
    <source>
        <dbReference type="ARBA" id="ARBA00022723"/>
    </source>
</evidence>
<evidence type="ECO:0000313" key="20">
    <source>
        <dbReference type="Proteomes" id="UP000217348"/>
    </source>
</evidence>
<dbReference type="InterPro" id="IPR003439">
    <property type="entry name" value="ABC_transporter-like_ATP-bd"/>
</dbReference>
<evidence type="ECO:0000256" key="14">
    <source>
        <dbReference type="ARBA" id="ARBA00038000"/>
    </source>
</evidence>
<dbReference type="GO" id="GO:0005737">
    <property type="term" value="C:cytoplasm"/>
    <property type="evidence" value="ECO:0007669"/>
    <property type="project" value="UniProtKB-SubCell"/>
</dbReference>
<evidence type="ECO:0000256" key="9">
    <source>
        <dbReference type="ARBA" id="ARBA00022833"/>
    </source>
</evidence>
<dbReference type="RefSeq" id="WP_095894731.1">
    <property type="nucleotide sequence ID" value="NZ_CP022387.1"/>
</dbReference>
<feature type="domain" description="ABC transporter" evidence="18">
    <location>
        <begin position="639"/>
        <end position="967"/>
    </location>
</feature>
<dbReference type="PROSITE" id="PS50893">
    <property type="entry name" value="ABC_TRANSPORTER_2"/>
    <property type="match status" value="1"/>
</dbReference>
<dbReference type="Proteomes" id="UP000217348">
    <property type="component" value="Chromosome"/>
</dbReference>
<evidence type="ECO:0000256" key="15">
    <source>
        <dbReference type="ARBA" id="ARBA00039316"/>
    </source>
</evidence>
<keyword evidence="7" id="KW-0228">DNA excision</keyword>
<evidence type="ECO:0000256" key="16">
    <source>
        <dbReference type="ARBA" id="ARBA00042156"/>
    </source>
</evidence>
<dbReference type="OrthoDB" id="9809851at2"/>
<dbReference type="InterPro" id="IPR041552">
    <property type="entry name" value="UvrA_DNA-bd"/>
</dbReference>
<dbReference type="GO" id="GO:0008270">
    <property type="term" value="F:zinc ion binding"/>
    <property type="evidence" value="ECO:0007669"/>
    <property type="project" value="UniProtKB-KW"/>
</dbReference>
<organism evidence="19 20">
    <name type="scientific">Capnocytophaga stomatis</name>
    <dbReference type="NCBI Taxonomy" id="1848904"/>
    <lineage>
        <taxon>Bacteria</taxon>
        <taxon>Pseudomonadati</taxon>
        <taxon>Bacteroidota</taxon>
        <taxon>Flavobacteriia</taxon>
        <taxon>Flavobacteriales</taxon>
        <taxon>Flavobacteriaceae</taxon>
        <taxon>Capnocytophaga</taxon>
    </lineage>
</organism>
<dbReference type="PROSITE" id="PS00211">
    <property type="entry name" value="ABC_TRANSPORTER_1"/>
    <property type="match status" value="2"/>
</dbReference>
<dbReference type="Pfam" id="PF17755">
    <property type="entry name" value="UvrA_DNA-bind"/>
    <property type="match status" value="1"/>
</dbReference>
<dbReference type="NCBIfam" id="NF001503">
    <property type="entry name" value="PRK00349.1"/>
    <property type="match status" value="1"/>
</dbReference>
<evidence type="ECO:0000313" key="19">
    <source>
        <dbReference type="EMBL" id="ATA88453.1"/>
    </source>
</evidence>
<accession>A0A250FTL7</accession>
<sequence>MKESQKKEKNNKTIQRKKNQTTTCLEEKQTQFEENISVKGARVHNLKNIDIDIPREQLVVITGLSGSGKSSLAFDTIYAEGQRRYIETFSAYARQFLGGLERPDVDKIDGLSPVIAIEQKTTSKSPRSTVGTITEIYDFLRLLFARASDAYSFQTGEKMVSYSDAQVQELISEKYNNQRINILAPVVQSRKGHYRELFEQIAKQGFVKVRTNGEIRDIEKGMKLDRYKTHDIEIVIDRMLIDNQEETQKRLSESIKTAMHYGDGVLMVLEQETGQVQYFSRNLMCPTSGISYPMPEPNTFSFNSPKGMCPHCNGLGEVQEVNINKIIPNKQLSIKNGAISAIGEQKNTWIFKQLETILHKFGAKMSDGFQQLPQEAVELILYGGKEKFSVKSDVLGITRDYEIDFEGIVNFIKNQYDNSDSSSIKRWASEFMDTLPCQECNGSRLRKEALYFKINEKNISELSNMDILELSEWFATLSDRISDKQRKIASEIIKEIRTRLQFLVDVGLTYLSLSRSSKSLSGGEAQRIRLATQIGSQLTGVLYILDEPSIGLHQRDNQRLINSLKSLRDIGNSVLVVEHDEEMILEADYVIDIGPKAGKNGGEIIFKGTPKQMMDAKTITADYISGRRQVSEPKKPRKGNGKELILRGCTGNNLKNVSVTFPLGKMIGVTGVSGSGKSTLINETLYPILNAHFFNAVKVPMPYESIEGLENIDKVIAIDQSPIGRTPRSNPATYTGVFSEIRTLFTQTPEAMIRGYKPGRFSFNVKGGRCETCEGSGLKVIEMNFLPDVYVECETCKGKRFNRETLEVRYKGKSIADVLDMTISDAVQFFENIPKIHRKLKTIEEVGLGYITLGQQSTTLSGGEAQRVKLATELSKKDTGNTFYILDEPTTGLHFEDVSVLLEVLDKLVDKGNTVLVIEHNLDVIKAMDYIIDIGYEGGKGGGEVVAFGSPSEVAKQEKSYTAKFLKGMIQGE</sequence>
<evidence type="ECO:0000256" key="8">
    <source>
        <dbReference type="ARBA" id="ARBA00022771"/>
    </source>
</evidence>
<dbReference type="AlphaFoldDB" id="A0A250FTL7"/>
<evidence type="ECO:0000256" key="11">
    <source>
        <dbReference type="ARBA" id="ARBA00022881"/>
    </source>
</evidence>
<keyword evidence="8" id="KW-0863">Zinc-finger</keyword>
<dbReference type="PANTHER" id="PTHR43152:SF3">
    <property type="entry name" value="UVRABC SYSTEM PROTEIN A"/>
    <property type="match status" value="1"/>
</dbReference>
<evidence type="ECO:0000256" key="1">
    <source>
        <dbReference type="ARBA" id="ARBA00004496"/>
    </source>
</evidence>
<dbReference type="GO" id="GO:0005524">
    <property type="term" value="F:ATP binding"/>
    <property type="evidence" value="ECO:0007669"/>
    <property type="project" value="UniProtKB-KW"/>
</dbReference>
<feature type="compositionally biased region" description="Basic and acidic residues" evidence="17">
    <location>
        <begin position="1"/>
        <end position="11"/>
    </location>
</feature>
<dbReference type="InterPro" id="IPR027417">
    <property type="entry name" value="P-loop_NTPase"/>
</dbReference>
<keyword evidence="10" id="KW-0067">ATP-binding</keyword>
<dbReference type="Gene3D" id="3.30.1490.20">
    <property type="entry name" value="ATP-grasp fold, A domain"/>
    <property type="match status" value="1"/>
</dbReference>
<evidence type="ECO:0000256" key="7">
    <source>
        <dbReference type="ARBA" id="ARBA00022769"/>
    </source>
</evidence>
<dbReference type="GO" id="GO:0009380">
    <property type="term" value="C:excinuclease repair complex"/>
    <property type="evidence" value="ECO:0007669"/>
    <property type="project" value="InterPro"/>
</dbReference>
<comment type="similarity">
    <text evidence="14">Belongs to the ABC transporter superfamily. UvrA family.</text>
</comment>
<evidence type="ECO:0000256" key="6">
    <source>
        <dbReference type="ARBA" id="ARBA00022763"/>
    </source>
</evidence>
<dbReference type="GO" id="GO:0016887">
    <property type="term" value="F:ATP hydrolysis activity"/>
    <property type="evidence" value="ECO:0007669"/>
    <property type="project" value="InterPro"/>
</dbReference>
<proteinExistence type="inferred from homology"/>
<dbReference type="InterPro" id="IPR004602">
    <property type="entry name" value="UvrA"/>
</dbReference>
<feature type="region of interest" description="Disordered" evidence="17">
    <location>
        <begin position="1"/>
        <end position="21"/>
    </location>
</feature>
<dbReference type="GO" id="GO:0006289">
    <property type="term" value="P:nucleotide-excision repair"/>
    <property type="evidence" value="ECO:0007669"/>
    <property type="project" value="InterPro"/>
</dbReference>
<dbReference type="SUPFAM" id="SSF52540">
    <property type="entry name" value="P-loop containing nucleoside triphosphate hydrolases"/>
    <property type="match status" value="2"/>
</dbReference>
<dbReference type="FunFam" id="1.20.1580.10:FF:000002">
    <property type="entry name" value="UvrABC system protein A"/>
    <property type="match status" value="1"/>
</dbReference>
<keyword evidence="3" id="KW-0479">Metal-binding</keyword>
<keyword evidence="12" id="KW-0238">DNA-binding</keyword>
<dbReference type="CDD" id="cd03271">
    <property type="entry name" value="ABC_UvrA_II"/>
    <property type="match status" value="1"/>
</dbReference>
<evidence type="ECO:0000256" key="13">
    <source>
        <dbReference type="ARBA" id="ARBA00023204"/>
    </source>
</evidence>
<dbReference type="NCBIfam" id="TIGR00630">
    <property type="entry name" value="uvra"/>
    <property type="match status" value="1"/>
</dbReference>
<keyword evidence="9" id="KW-0862">Zinc</keyword>
<dbReference type="Gene3D" id="1.20.1580.10">
    <property type="entry name" value="ABC transporter ATPase like domain"/>
    <property type="match status" value="2"/>
</dbReference>
<keyword evidence="2" id="KW-0963">Cytoplasm</keyword>
<dbReference type="PANTHER" id="PTHR43152">
    <property type="entry name" value="UVRABC SYSTEM PROTEIN A"/>
    <property type="match status" value="1"/>
</dbReference>
<evidence type="ECO:0000256" key="4">
    <source>
        <dbReference type="ARBA" id="ARBA00022737"/>
    </source>
</evidence>
<evidence type="ECO:0000256" key="12">
    <source>
        <dbReference type="ARBA" id="ARBA00023125"/>
    </source>
</evidence>
<keyword evidence="4" id="KW-0677">Repeat</keyword>
<dbReference type="InterPro" id="IPR013815">
    <property type="entry name" value="ATP_grasp_subdomain_1"/>
</dbReference>
<dbReference type="KEGG" id="csto:CGC58_01095"/>
<name>A0A250FTL7_9FLAO</name>
<evidence type="ECO:0000256" key="10">
    <source>
        <dbReference type="ARBA" id="ARBA00022840"/>
    </source>
</evidence>
<keyword evidence="13" id="KW-0234">DNA repair</keyword>
<gene>
    <name evidence="19" type="ORF">CGC58_01095</name>
</gene>